<dbReference type="EMBL" id="CAACVJ010000095">
    <property type="protein sequence ID" value="VEP13126.1"/>
    <property type="molecule type" value="Genomic_DNA"/>
</dbReference>
<name>A0A563VNV4_9CYAN</name>
<sequence>MIYILYMNIYSGIVKNNFVLRLAISSKDLLYLLSAINKAFARIAQVVEQRTENPRVGSSSLPPGISIVRGRPKNHFSSLPCKT</sequence>
<dbReference type="Proteomes" id="UP000320055">
    <property type="component" value="Unassembled WGS sequence"/>
</dbReference>
<gene>
    <name evidence="1" type="ORF">H1P_1840001</name>
</gene>
<keyword evidence="2" id="KW-1185">Reference proteome</keyword>
<dbReference type="AlphaFoldDB" id="A0A563VNV4"/>
<proteinExistence type="predicted"/>
<reference evidence="1 2" key="1">
    <citation type="submission" date="2019-01" db="EMBL/GenBank/DDBJ databases">
        <authorList>
            <person name="Brito A."/>
        </authorList>
    </citation>
    <scope>NUCLEOTIDE SEQUENCE [LARGE SCALE GENOMIC DNA]</scope>
    <source>
        <strain evidence="1">1</strain>
    </source>
</reference>
<dbReference type="AntiFam" id="ANF00010">
    <property type="entry name" value="tRNA translation"/>
</dbReference>
<evidence type="ECO:0000313" key="2">
    <source>
        <dbReference type="Proteomes" id="UP000320055"/>
    </source>
</evidence>
<protein>
    <submittedName>
        <fullName evidence="1">Uncharacterized protein</fullName>
    </submittedName>
</protein>
<organism evidence="1 2">
    <name type="scientific">Hyella patelloides LEGE 07179</name>
    <dbReference type="NCBI Taxonomy" id="945734"/>
    <lineage>
        <taxon>Bacteria</taxon>
        <taxon>Bacillati</taxon>
        <taxon>Cyanobacteriota</taxon>
        <taxon>Cyanophyceae</taxon>
        <taxon>Pleurocapsales</taxon>
        <taxon>Hyellaceae</taxon>
        <taxon>Hyella</taxon>
    </lineage>
</organism>
<accession>A0A563VNV4</accession>
<evidence type="ECO:0000313" key="1">
    <source>
        <dbReference type="EMBL" id="VEP13126.1"/>
    </source>
</evidence>